<feature type="region of interest" description="Disordered" evidence="1">
    <location>
        <begin position="205"/>
        <end position="257"/>
    </location>
</feature>
<dbReference type="Gene3D" id="1.10.287.4070">
    <property type="match status" value="1"/>
</dbReference>
<evidence type="ECO:0000259" key="2">
    <source>
        <dbReference type="Pfam" id="PF08156"/>
    </source>
</evidence>
<dbReference type="EMBL" id="CP126652">
    <property type="protein sequence ID" value="WJZ86964.1"/>
    <property type="molecule type" value="Genomic_DNA"/>
</dbReference>
<dbReference type="Proteomes" id="UP001227230">
    <property type="component" value="Chromosome 5"/>
</dbReference>
<organism evidence="3 4">
    <name type="scientific">Vitis vinifera</name>
    <name type="common">Grape</name>
    <dbReference type="NCBI Taxonomy" id="29760"/>
    <lineage>
        <taxon>Eukaryota</taxon>
        <taxon>Viridiplantae</taxon>
        <taxon>Streptophyta</taxon>
        <taxon>Embryophyta</taxon>
        <taxon>Tracheophyta</taxon>
        <taxon>Spermatophyta</taxon>
        <taxon>Magnoliopsida</taxon>
        <taxon>eudicotyledons</taxon>
        <taxon>Gunneridae</taxon>
        <taxon>Pentapetalae</taxon>
        <taxon>rosids</taxon>
        <taxon>Vitales</taxon>
        <taxon>Vitaceae</taxon>
        <taxon>Viteae</taxon>
        <taxon>Vitis</taxon>
    </lineage>
</organism>
<keyword evidence="4" id="KW-1185">Reference proteome</keyword>
<dbReference type="InterPro" id="IPR045056">
    <property type="entry name" value="Nop56/Nop58"/>
</dbReference>
<dbReference type="InterPro" id="IPR012974">
    <property type="entry name" value="NOP58/56_N"/>
</dbReference>
<evidence type="ECO:0000313" key="3">
    <source>
        <dbReference type="EMBL" id="WJZ86964.1"/>
    </source>
</evidence>
<dbReference type="InterPro" id="IPR036070">
    <property type="entry name" value="Nop_dom_sf"/>
</dbReference>
<sequence>MLVLFETPAGFALFKVLDEGKLSKLRTCGRSFPHQSRLRQLKAFSKFNNMSEALSAATLLINSKPRNSLCNFLHAHCDGETLAIADSKLGNAIKETPQIECVHNNAVMELMRGVRSQLTELISGLAVQDLAPMSLELAKIVQDNILYAKAVKLMGNHVNAVKLDFSKILPEDTKTELKEAAVISMGTEEQRSEGMRPLITAAKTHNPATDSVNGQTTEYMAEKSVEKQEKDIIPKKRKGEAKPSQANEARKANSHFH</sequence>
<feature type="compositionally biased region" description="Polar residues" evidence="1">
    <location>
        <begin position="206"/>
        <end position="218"/>
    </location>
</feature>
<dbReference type="SUPFAM" id="SSF89124">
    <property type="entry name" value="Nop domain"/>
    <property type="match status" value="1"/>
</dbReference>
<evidence type="ECO:0000313" key="4">
    <source>
        <dbReference type="Proteomes" id="UP001227230"/>
    </source>
</evidence>
<feature type="domain" description="Nucleolar protein 58/56 N-terminal" evidence="2">
    <location>
        <begin position="2"/>
        <end position="62"/>
    </location>
</feature>
<name>A0ABY9BWU9_VITVI</name>
<accession>A0ABY9BWU9</accession>
<gene>
    <name evidence="3" type="ORF">VitviT2T_006375</name>
</gene>
<reference evidence="3 4" key="1">
    <citation type="journal article" date="2023" name="Hortic Res">
        <title>The complete reference genome for grapevine (Vitis vinifera L.) genetics and breeding.</title>
        <authorList>
            <person name="Shi X."/>
            <person name="Cao S."/>
            <person name="Wang X."/>
            <person name="Huang S."/>
            <person name="Wang Y."/>
            <person name="Liu Z."/>
            <person name="Liu W."/>
            <person name="Leng X."/>
            <person name="Peng Y."/>
            <person name="Wang N."/>
            <person name="Wang Y."/>
            <person name="Ma Z."/>
            <person name="Xu X."/>
            <person name="Zhang F."/>
            <person name="Xue H."/>
            <person name="Zhong H."/>
            <person name="Wang Y."/>
            <person name="Zhang K."/>
            <person name="Velt A."/>
            <person name="Avia K."/>
            <person name="Holtgrawe D."/>
            <person name="Grimplet J."/>
            <person name="Matus J.T."/>
            <person name="Ware D."/>
            <person name="Wu X."/>
            <person name="Wang H."/>
            <person name="Liu C."/>
            <person name="Fang Y."/>
            <person name="Rustenholz C."/>
            <person name="Cheng Z."/>
            <person name="Xiao H."/>
            <person name="Zhou Y."/>
        </authorList>
    </citation>
    <scope>NUCLEOTIDE SEQUENCE [LARGE SCALE GENOMIC DNA]</scope>
    <source>
        <strain evidence="4">cv. Pinot noir / PN40024</strain>
        <tissue evidence="3">Leaf</tissue>
    </source>
</reference>
<feature type="compositionally biased region" description="Basic and acidic residues" evidence="1">
    <location>
        <begin position="220"/>
        <end position="234"/>
    </location>
</feature>
<dbReference type="PANTHER" id="PTHR10894">
    <property type="entry name" value="NUCLEOLAR PROTEIN 5 NUCLEOLAR PROTEIN NOP5 NOP58"/>
    <property type="match status" value="1"/>
</dbReference>
<dbReference type="Pfam" id="PF08156">
    <property type="entry name" value="NOP5NT"/>
    <property type="match status" value="1"/>
</dbReference>
<evidence type="ECO:0000256" key="1">
    <source>
        <dbReference type="SAM" id="MobiDB-lite"/>
    </source>
</evidence>
<protein>
    <recommendedName>
        <fullName evidence="2">Nucleolar protein 58/56 N-terminal domain-containing protein</fullName>
    </recommendedName>
</protein>
<proteinExistence type="predicted"/>
<dbReference type="PANTHER" id="PTHR10894:SF1">
    <property type="entry name" value="NUCLEOLAR PROTEIN 58"/>
    <property type="match status" value="1"/>
</dbReference>